<dbReference type="InterPro" id="IPR002048">
    <property type="entry name" value="EF_hand_dom"/>
</dbReference>
<evidence type="ECO:0000313" key="3">
    <source>
        <dbReference type="Proteomes" id="UP001164746"/>
    </source>
</evidence>
<protein>
    <recommendedName>
        <fullName evidence="1">EF-hand domain-containing protein</fullName>
    </recommendedName>
</protein>
<evidence type="ECO:0000313" key="2">
    <source>
        <dbReference type="EMBL" id="WAR26164.1"/>
    </source>
</evidence>
<dbReference type="PROSITE" id="PS50222">
    <property type="entry name" value="EF_HAND_2"/>
    <property type="match status" value="1"/>
</dbReference>
<organism evidence="2 3">
    <name type="scientific">Mya arenaria</name>
    <name type="common">Soft-shell clam</name>
    <dbReference type="NCBI Taxonomy" id="6604"/>
    <lineage>
        <taxon>Eukaryota</taxon>
        <taxon>Metazoa</taxon>
        <taxon>Spiralia</taxon>
        <taxon>Lophotrochozoa</taxon>
        <taxon>Mollusca</taxon>
        <taxon>Bivalvia</taxon>
        <taxon>Autobranchia</taxon>
        <taxon>Heteroconchia</taxon>
        <taxon>Euheterodonta</taxon>
        <taxon>Imparidentia</taxon>
        <taxon>Neoheterodontei</taxon>
        <taxon>Myida</taxon>
        <taxon>Myoidea</taxon>
        <taxon>Myidae</taxon>
        <taxon>Mya</taxon>
    </lineage>
</organism>
<dbReference type="EMBL" id="CP111025">
    <property type="protein sequence ID" value="WAR26164.1"/>
    <property type="molecule type" value="Genomic_DNA"/>
</dbReference>
<feature type="domain" description="EF-hand" evidence="1">
    <location>
        <begin position="1"/>
        <end position="27"/>
    </location>
</feature>
<gene>
    <name evidence="2" type="ORF">MAR_011868</name>
</gene>
<reference evidence="2" key="1">
    <citation type="submission" date="2022-11" db="EMBL/GenBank/DDBJ databases">
        <title>Centuries of genome instability and evolution in soft-shell clam transmissible cancer (bioRxiv).</title>
        <authorList>
            <person name="Hart S.F.M."/>
            <person name="Yonemitsu M.A."/>
            <person name="Giersch R.M."/>
            <person name="Beal B.F."/>
            <person name="Arriagada G."/>
            <person name="Davis B.W."/>
            <person name="Ostrander E.A."/>
            <person name="Goff S.P."/>
            <person name="Metzger M.J."/>
        </authorList>
    </citation>
    <scope>NUCLEOTIDE SEQUENCE</scope>
    <source>
        <strain evidence="2">MELC-2E11</strain>
        <tissue evidence="2">Siphon/mantle</tissue>
    </source>
</reference>
<dbReference type="Proteomes" id="UP001164746">
    <property type="component" value="Chromosome 14"/>
</dbReference>
<dbReference type="PROSITE" id="PS00018">
    <property type="entry name" value="EF_HAND_1"/>
    <property type="match status" value="1"/>
</dbReference>
<accession>A0ABY7FYZ9</accession>
<keyword evidence="3" id="KW-1185">Reference proteome</keyword>
<dbReference type="InterPro" id="IPR018247">
    <property type="entry name" value="EF_Hand_1_Ca_BS"/>
</dbReference>
<sequence>MQCLDIDCDGQLSWSEFLVYLKWGYTSIPRVLIDVVFQKGLIPAMRDNFLRQKETKLTKEF</sequence>
<proteinExistence type="predicted"/>
<evidence type="ECO:0000259" key="1">
    <source>
        <dbReference type="PROSITE" id="PS50222"/>
    </source>
</evidence>
<name>A0ABY7FYZ9_MYAAR</name>